<sequence>MGNLHWSRWERNGDLPATETCKERHSKQKKKHKRKQNRSPGNLEGQGAGKEGWDGW</sequence>
<organism evidence="2 3">
    <name type="scientific">Lynx pardinus</name>
    <name type="common">Iberian lynx</name>
    <name type="synonym">Felis pardina</name>
    <dbReference type="NCBI Taxonomy" id="191816"/>
    <lineage>
        <taxon>Eukaryota</taxon>
        <taxon>Metazoa</taxon>
        <taxon>Chordata</taxon>
        <taxon>Craniata</taxon>
        <taxon>Vertebrata</taxon>
        <taxon>Euteleostomi</taxon>
        <taxon>Mammalia</taxon>
        <taxon>Eutheria</taxon>
        <taxon>Laurasiatheria</taxon>
        <taxon>Carnivora</taxon>
        <taxon>Feliformia</taxon>
        <taxon>Felidae</taxon>
        <taxon>Felinae</taxon>
        <taxon>Lynx</taxon>
    </lineage>
</organism>
<reference evidence="2 3" key="1">
    <citation type="submission" date="2019-01" db="EMBL/GenBank/DDBJ databases">
        <authorList>
            <person name="Alioto T."/>
            <person name="Alioto T."/>
        </authorList>
    </citation>
    <scope>NUCLEOTIDE SEQUENCE [LARGE SCALE GENOMIC DNA]</scope>
</reference>
<dbReference type="Proteomes" id="UP000386466">
    <property type="component" value="Unassembled WGS sequence"/>
</dbReference>
<feature type="region of interest" description="Disordered" evidence="1">
    <location>
        <begin position="1"/>
        <end position="56"/>
    </location>
</feature>
<accession>A0A485MBT2</accession>
<keyword evidence="3" id="KW-1185">Reference proteome</keyword>
<proteinExistence type="predicted"/>
<evidence type="ECO:0000313" key="2">
    <source>
        <dbReference type="EMBL" id="VFV17664.1"/>
    </source>
</evidence>
<dbReference type="EMBL" id="CAAGRJ010000170">
    <property type="protein sequence ID" value="VFV17664.1"/>
    <property type="molecule type" value="Genomic_DNA"/>
</dbReference>
<name>A0A485MBT2_LYNPA</name>
<protein>
    <submittedName>
        <fullName evidence="2">Uncharacterized protein</fullName>
    </submittedName>
</protein>
<evidence type="ECO:0000256" key="1">
    <source>
        <dbReference type="SAM" id="MobiDB-lite"/>
    </source>
</evidence>
<gene>
    <name evidence="2" type="ORF">LYPA_23C022387</name>
</gene>
<evidence type="ECO:0000313" key="3">
    <source>
        <dbReference type="Proteomes" id="UP000386466"/>
    </source>
</evidence>
<dbReference type="AlphaFoldDB" id="A0A485MBT2"/>
<feature type="compositionally biased region" description="Basic residues" evidence="1">
    <location>
        <begin position="24"/>
        <end position="37"/>
    </location>
</feature>